<proteinExistence type="predicted"/>
<reference evidence="1 2" key="1">
    <citation type="submission" date="2018-09" db="EMBL/GenBank/DDBJ databases">
        <title>Draft genome sequence of Buttiauxella izardii CCUG 35510T.</title>
        <authorList>
            <person name="Salva-Serra F."/>
            <person name="Marathe N."/>
            <person name="Moore E."/>
            <person name="Stadler-Svensson L."/>
            <person name="Engstrom-Jakobsson H."/>
        </authorList>
    </citation>
    <scope>NUCLEOTIDE SEQUENCE [LARGE SCALE GENOMIC DNA]</scope>
    <source>
        <strain evidence="1 2">CCUG 35510</strain>
    </source>
</reference>
<evidence type="ECO:0000313" key="2">
    <source>
        <dbReference type="Proteomes" id="UP000276295"/>
    </source>
</evidence>
<dbReference type="EMBL" id="QZWH01000003">
    <property type="protein sequence ID" value="RJT27693.1"/>
    <property type="molecule type" value="Genomic_DNA"/>
</dbReference>
<sequence length="196" mass="22099">MKPESIAVTVRAALMDRDFCNLAEAAADETTLYFRNKVTGKVVPPEIILEWIELTGRTPEYTHTDCDAANDLMTAAALLQLHGYKEQAKKTLKHAFYLQCLHATEDGRLELLEKTLQSAKQQAVAKKPRNKNYDEAMRIARNTWDKYPGASKGQLCKNLKKHFNNGVSVDRLDAWFTDAGIVPPKPQKYTSFSLVL</sequence>
<comment type="caution">
    <text evidence="1">The sequence shown here is derived from an EMBL/GenBank/DDBJ whole genome shotgun (WGS) entry which is preliminary data.</text>
</comment>
<organism evidence="1 2">
    <name type="scientific">Buttiauxella izardii</name>
    <dbReference type="NCBI Taxonomy" id="82991"/>
    <lineage>
        <taxon>Bacteria</taxon>
        <taxon>Pseudomonadati</taxon>
        <taxon>Pseudomonadota</taxon>
        <taxon>Gammaproteobacteria</taxon>
        <taxon>Enterobacterales</taxon>
        <taxon>Enterobacteriaceae</taxon>
        <taxon>Buttiauxella</taxon>
    </lineage>
</organism>
<name>A0A3A5JZM5_9ENTR</name>
<gene>
    <name evidence="1" type="ORF">D6029_01890</name>
</gene>
<keyword evidence="2" id="KW-1185">Reference proteome</keyword>
<dbReference type="OrthoDB" id="6631787at2"/>
<protein>
    <submittedName>
        <fullName evidence="1">Uncharacterized protein</fullName>
    </submittedName>
</protein>
<accession>A0A3A5JZM5</accession>
<dbReference type="RefSeq" id="WP_120063129.1">
    <property type="nucleotide sequence ID" value="NZ_QZWH01000003.1"/>
</dbReference>
<dbReference type="Proteomes" id="UP000276295">
    <property type="component" value="Unassembled WGS sequence"/>
</dbReference>
<evidence type="ECO:0000313" key="1">
    <source>
        <dbReference type="EMBL" id="RJT27693.1"/>
    </source>
</evidence>
<dbReference type="AlphaFoldDB" id="A0A3A5JZM5"/>